<dbReference type="Proteomes" id="UP000192360">
    <property type="component" value="Unassembled WGS sequence"/>
</dbReference>
<accession>A0A1W2A8P2</accession>
<dbReference type="RefSeq" id="WP_084061222.1">
    <property type="nucleotide sequence ID" value="NZ_FWXO01000002.1"/>
</dbReference>
<name>A0A1W2A8P2_9FLAO</name>
<evidence type="ECO:0000256" key="1">
    <source>
        <dbReference type="SAM" id="Phobius"/>
    </source>
</evidence>
<proteinExistence type="predicted"/>
<dbReference type="AlphaFoldDB" id="A0A1W2A8P2"/>
<reference evidence="3 4" key="1">
    <citation type="submission" date="2017-04" db="EMBL/GenBank/DDBJ databases">
        <authorList>
            <person name="Afonso C.L."/>
            <person name="Miller P.J."/>
            <person name="Scott M.A."/>
            <person name="Spackman E."/>
            <person name="Goraichik I."/>
            <person name="Dimitrov K.M."/>
            <person name="Suarez D.L."/>
            <person name="Swayne D.E."/>
        </authorList>
    </citation>
    <scope>NUCLEOTIDE SEQUENCE [LARGE SCALE GENOMIC DNA]</scope>
    <source>
        <strain evidence="3 4">DSM 21164</strain>
    </source>
</reference>
<dbReference type="Pfam" id="PF14258">
    <property type="entry name" value="DUF4350"/>
    <property type="match status" value="1"/>
</dbReference>
<feature type="transmembrane region" description="Helical" evidence="1">
    <location>
        <begin position="7"/>
        <end position="24"/>
    </location>
</feature>
<keyword evidence="4" id="KW-1185">Reference proteome</keyword>
<gene>
    <name evidence="3" type="ORF">SAMN05660703_1891</name>
</gene>
<sequence length="404" mass="47032">MRKRQTVYIIIGVVTLALILFLQYNKKKELNWYPSYVSHHKIPYGTIVLHDLVKKKFKNIHDVSDPPFTFLKSNNDNASTYVFINNTVSFAESELDKLLEWTAKGNTLFIASTNFEEPLLDTLNLKTASLFGDEGLEHQFQYKLVNPNLNLKTKYQFKKSYSTMYFSEIDTLNTIIIGEVSNDSDTDSNFETHPNIIQQKFGEGKIILTTFPIAFTNYYILKENNSDYTAGLLSYLDDSHPIYFDAYYKSGKKFYTSPMYIFLNTKELKWAYYIILIGALLYVIFEGKRKQRAVPVVNPLINQSLAFTRTIADMYYEKGERKGIAMHKIDYFLDYIRTHFYMSTQTQDTEFYTNLASRSHHEPAEIEKLFAQFNAIKNKTILTDDELIKLNSSIEKFKARAHGK</sequence>
<keyword evidence="1" id="KW-0812">Transmembrane</keyword>
<organism evidence="3 4">
    <name type="scientific">Cellulophaga tyrosinoxydans</name>
    <dbReference type="NCBI Taxonomy" id="504486"/>
    <lineage>
        <taxon>Bacteria</taxon>
        <taxon>Pseudomonadati</taxon>
        <taxon>Bacteroidota</taxon>
        <taxon>Flavobacteriia</taxon>
        <taxon>Flavobacteriales</taxon>
        <taxon>Flavobacteriaceae</taxon>
        <taxon>Cellulophaga</taxon>
    </lineage>
</organism>
<dbReference type="OrthoDB" id="1111222at2"/>
<evidence type="ECO:0000259" key="2">
    <source>
        <dbReference type="Pfam" id="PF14258"/>
    </source>
</evidence>
<keyword evidence="1" id="KW-1133">Transmembrane helix</keyword>
<feature type="transmembrane region" description="Helical" evidence="1">
    <location>
        <begin position="270"/>
        <end position="285"/>
    </location>
</feature>
<evidence type="ECO:0000313" key="4">
    <source>
        <dbReference type="Proteomes" id="UP000192360"/>
    </source>
</evidence>
<evidence type="ECO:0000313" key="3">
    <source>
        <dbReference type="EMBL" id="SMC57010.1"/>
    </source>
</evidence>
<dbReference type="InterPro" id="IPR025646">
    <property type="entry name" value="DUF4350"/>
</dbReference>
<feature type="domain" description="DUF4350" evidence="2">
    <location>
        <begin position="40"/>
        <end position="233"/>
    </location>
</feature>
<keyword evidence="1" id="KW-0472">Membrane</keyword>
<dbReference type="STRING" id="504486.SAMN05660703_1891"/>
<dbReference type="EMBL" id="FWXO01000002">
    <property type="protein sequence ID" value="SMC57010.1"/>
    <property type="molecule type" value="Genomic_DNA"/>
</dbReference>
<protein>
    <recommendedName>
        <fullName evidence="2">DUF4350 domain-containing protein</fullName>
    </recommendedName>
</protein>